<evidence type="ECO:0000259" key="3">
    <source>
        <dbReference type="Pfam" id="PF03358"/>
    </source>
</evidence>
<dbReference type="InterPro" id="IPR029039">
    <property type="entry name" value="Flavoprotein-like_sf"/>
</dbReference>
<feature type="domain" description="NADPH-dependent FMN reductase-like" evidence="3">
    <location>
        <begin position="1"/>
        <end position="102"/>
    </location>
</feature>
<evidence type="ECO:0000313" key="5">
    <source>
        <dbReference type="Proteomes" id="UP000051096"/>
    </source>
</evidence>
<evidence type="ECO:0000313" key="4">
    <source>
        <dbReference type="EMBL" id="KPK72471.1"/>
    </source>
</evidence>
<dbReference type="Proteomes" id="UP000051096">
    <property type="component" value="Unassembled WGS sequence"/>
</dbReference>
<dbReference type="PANTHER" id="PTHR43278">
    <property type="entry name" value="NAD(P)H-DEPENDENT FMN-CONTAINING OXIDOREDUCTASE YWQN-RELATED"/>
    <property type="match status" value="1"/>
</dbReference>
<name>A0A0S8GHH6_UNCW3</name>
<dbReference type="InterPro" id="IPR051796">
    <property type="entry name" value="ISF_SsuE-like"/>
</dbReference>
<gene>
    <name evidence="4" type="ORF">AMJ87_04715</name>
</gene>
<comment type="caution">
    <text evidence="4">The sequence shown here is derived from an EMBL/GenBank/DDBJ whole genome shotgun (WGS) entry which is preliminary data.</text>
</comment>
<accession>A0A0S8GHH6</accession>
<dbReference type="EMBL" id="LJUO01000031">
    <property type="protein sequence ID" value="KPK72471.1"/>
    <property type="molecule type" value="Genomic_DNA"/>
</dbReference>
<dbReference type="SUPFAM" id="SSF52218">
    <property type="entry name" value="Flavoproteins"/>
    <property type="match status" value="1"/>
</dbReference>
<dbReference type="PANTHER" id="PTHR43278:SF2">
    <property type="entry name" value="IRON-SULFUR FLAVOPROTEIN"/>
    <property type="match status" value="1"/>
</dbReference>
<dbReference type="AlphaFoldDB" id="A0A0S8GHH6"/>
<protein>
    <submittedName>
        <fullName evidence="4">Iron-sulfur flavoprotein</fullName>
    </submittedName>
</protein>
<proteinExistence type="predicted"/>
<dbReference type="Pfam" id="PF03358">
    <property type="entry name" value="FMN_red"/>
    <property type="match status" value="1"/>
</dbReference>
<evidence type="ECO:0000256" key="2">
    <source>
        <dbReference type="ARBA" id="ARBA00022643"/>
    </source>
</evidence>
<dbReference type="GO" id="GO:0016491">
    <property type="term" value="F:oxidoreductase activity"/>
    <property type="evidence" value="ECO:0007669"/>
    <property type="project" value="InterPro"/>
</dbReference>
<organism evidence="4 5">
    <name type="scientific">candidate division WOR_3 bacterium SM23_60</name>
    <dbReference type="NCBI Taxonomy" id="1703780"/>
    <lineage>
        <taxon>Bacteria</taxon>
        <taxon>Bacteria division WOR-3</taxon>
    </lineage>
</organism>
<dbReference type="Gene3D" id="3.40.50.360">
    <property type="match status" value="1"/>
</dbReference>
<reference evidence="4 5" key="1">
    <citation type="journal article" date="2015" name="Microbiome">
        <title>Genomic resolution of linkages in carbon, nitrogen, and sulfur cycling among widespread estuary sediment bacteria.</title>
        <authorList>
            <person name="Baker B.J."/>
            <person name="Lazar C.S."/>
            <person name="Teske A.P."/>
            <person name="Dick G.J."/>
        </authorList>
    </citation>
    <scope>NUCLEOTIDE SEQUENCE [LARGE SCALE GENOMIC DNA]</scope>
    <source>
        <strain evidence="4">SM23_60</strain>
    </source>
</reference>
<sequence>MKAVAINGSPRKDKGNTGMILNAFIQGMKDAGAEVEIFYTKNLKPKPCTGEMKCWWETPGECYIKDNMQKVYPVLREADTLILATPVYIPLPGEMQIVINRLCPLAKPLLETRGGRTRGRLHDNVMLRKLVLVSTGGWWEKENLDTVVRIAEEIAENMSIEFSGAVLRPHAFLMKKKGELTEDGAAIIDVVTKAGYEFVKNGRLGDDILETVRRPLISQEELLQRYNKALESL</sequence>
<keyword evidence="1" id="KW-0285">Flavoprotein</keyword>
<keyword evidence="2" id="KW-0288">FMN</keyword>
<dbReference type="InterPro" id="IPR005025">
    <property type="entry name" value="FMN_Rdtase-like_dom"/>
</dbReference>
<evidence type="ECO:0000256" key="1">
    <source>
        <dbReference type="ARBA" id="ARBA00022630"/>
    </source>
</evidence>